<evidence type="ECO:0000313" key="10">
    <source>
        <dbReference type="Proteomes" id="UP000481153"/>
    </source>
</evidence>
<evidence type="ECO:0000256" key="5">
    <source>
        <dbReference type="ARBA" id="ARBA00023065"/>
    </source>
</evidence>
<keyword evidence="6 7" id="KW-0472">Membrane</keyword>
<evidence type="ECO:0000256" key="4">
    <source>
        <dbReference type="ARBA" id="ARBA00022989"/>
    </source>
</evidence>
<keyword evidence="4 7" id="KW-1133">Transmembrane helix</keyword>
<evidence type="ECO:0000256" key="3">
    <source>
        <dbReference type="ARBA" id="ARBA00022692"/>
    </source>
</evidence>
<evidence type="ECO:0000313" key="9">
    <source>
        <dbReference type="EMBL" id="KAF0741311.1"/>
    </source>
</evidence>
<dbReference type="GO" id="GO:0005774">
    <property type="term" value="C:vacuolar membrane"/>
    <property type="evidence" value="ECO:0007669"/>
    <property type="project" value="UniProtKB-ARBA"/>
</dbReference>
<keyword evidence="2" id="KW-0813">Transport</keyword>
<dbReference type="AlphaFoldDB" id="A0A6G0XLI6"/>
<dbReference type="GO" id="GO:0012505">
    <property type="term" value="C:endomembrane system"/>
    <property type="evidence" value="ECO:0007669"/>
    <property type="project" value="UniProtKB-SubCell"/>
</dbReference>
<comment type="caution">
    <text evidence="9">The sequence shown here is derived from an EMBL/GenBank/DDBJ whole genome shotgun (WGS) entry which is preliminary data.</text>
</comment>
<gene>
    <name evidence="9" type="ORF">Ae201684_003424</name>
</gene>
<keyword evidence="5" id="KW-0406">Ion transport</keyword>
<feature type="transmembrane region" description="Helical" evidence="7">
    <location>
        <begin position="95"/>
        <end position="117"/>
    </location>
</feature>
<accession>A0A6G0XLI6</accession>
<dbReference type="GO" id="GO:0006874">
    <property type="term" value="P:intracellular calcium ion homeostasis"/>
    <property type="evidence" value="ECO:0007669"/>
    <property type="project" value="TreeGrafter"/>
</dbReference>
<dbReference type="Pfam" id="PF01699">
    <property type="entry name" value="Na_Ca_ex"/>
    <property type="match status" value="1"/>
</dbReference>
<evidence type="ECO:0000256" key="1">
    <source>
        <dbReference type="ARBA" id="ARBA00004127"/>
    </source>
</evidence>
<dbReference type="EMBL" id="VJMJ01000037">
    <property type="protein sequence ID" value="KAF0741311.1"/>
    <property type="molecule type" value="Genomic_DNA"/>
</dbReference>
<feature type="transmembrane region" description="Helical" evidence="7">
    <location>
        <begin position="124"/>
        <end position="144"/>
    </location>
</feature>
<keyword evidence="10" id="KW-1185">Reference proteome</keyword>
<evidence type="ECO:0000259" key="8">
    <source>
        <dbReference type="Pfam" id="PF01699"/>
    </source>
</evidence>
<feature type="domain" description="Sodium/calcium exchanger membrane region" evidence="8">
    <location>
        <begin position="2"/>
        <end position="142"/>
    </location>
</feature>
<evidence type="ECO:0000256" key="2">
    <source>
        <dbReference type="ARBA" id="ARBA00022448"/>
    </source>
</evidence>
<dbReference type="VEuPathDB" id="FungiDB:AeMF1_002122"/>
<evidence type="ECO:0000256" key="7">
    <source>
        <dbReference type="SAM" id="Phobius"/>
    </source>
</evidence>
<protein>
    <recommendedName>
        <fullName evidence="8">Sodium/calcium exchanger membrane region domain-containing protein</fullName>
    </recommendedName>
</protein>
<dbReference type="PANTHER" id="PTHR31503:SF36">
    <property type="entry name" value="SODIUM_CALCIUM EXCHANGER MEMBRANE REGION DOMAIN-CONTAINING PROTEIN"/>
    <property type="match status" value="1"/>
</dbReference>
<comment type="subcellular location">
    <subcellularLocation>
        <location evidence="1">Endomembrane system</location>
        <topology evidence="1">Multi-pass membrane protein</topology>
    </subcellularLocation>
</comment>
<name>A0A6G0XLI6_9STRA</name>
<dbReference type="Gene3D" id="1.20.1420.30">
    <property type="entry name" value="NCX, central ion-binding region"/>
    <property type="match status" value="1"/>
</dbReference>
<dbReference type="InterPro" id="IPR004713">
    <property type="entry name" value="CaH_exchang"/>
</dbReference>
<reference evidence="9 10" key="1">
    <citation type="submission" date="2019-07" db="EMBL/GenBank/DDBJ databases">
        <title>Genomics analysis of Aphanomyces spp. identifies a new class of oomycete effector associated with host adaptation.</title>
        <authorList>
            <person name="Gaulin E."/>
        </authorList>
    </citation>
    <scope>NUCLEOTIDE SEQUENCE [LARGE SCALE GENOMIC DNA]</scope>
    <source>
        <strain evidence="9 10">ATCC 201684</strain>
    </source>
</reference>
<sequence length="151" mass="16450">MMFVGTATVLLFSDPMVDVLSEIGARTGIPPFYISFVLAPLASNASELIASYNYAAKKTSKTITISLSALLGAACMNNTFCLGIFMALITFQKNLVWEFSAETAVILLVQLVVGIIAFRPKQRLFEAAWVLSLYPLSLVLVYILENVVGMD</sequence>
<organism evidence="9 10">
    <name type="scientific">Aphanomyces euteiches</name>
    <dbReference type="NCBI Taxonomy" id="100861"/>
    <lineage>
        <taxon>Eukaryota</taxon>
        <taxon>Sar</taxon>
        <taxon>Stramenopiles</taxon>
        <taxon>Oomycota</taxon>
        <taxon>Saprolegniomycetes</taxon>
        <taxon>Saprolegniales</taxon>
        <taxon>Verrucalvaceae</taxon>
        <taxon>Aphanomyces</taxon>
    </lineage>
</organism>
<evidence type="ECO:0000256" key="6">
    <source>
        <dbReference type="ARBA" id="ARBA00023136"/>
    </source>
</evidence>
<feature type="transmembrane region" description="Helical" evidence="7">
    <location>
        <begin position="67"/>
        <end position="89"/>
    </location>
</feature>
<dbReference type="Proteomes" id="UP000481153">
    <property type="component" value="Unassembled WGS sequence"/>
</dbReference>
<proteinExistence type="predicted"/>
<dbReference type="InterPro" id="IPR044880">
    <property type="entry name" value="NCX_ion-bd_dom_sf"/>
</dbReference>
<dbReference type="GO" id="GO:0015369">
    <property type="term" value="F:calcium:proton antiporter activity"/>
    <property type="evidence" value="ECO:0007669"/>
    <property type="project" value="TreeGrafter"/>
</dbReference>
<dbReference type="InterPro" id="IPR004837">
    <property type="entry name" value="NaCa_Exmemb"/>
</dbReference>
<dbReference type="PANTHER" id="PTHR31503">
    <property type="entry name" value="VACUOLAR CALCIUM ION TRANSPORTER"/>
    <property type="match status" value="1"/>
</dbReference>
<feature type="transmembrane region" description="Helical" evidence="7">
    <location>
        <begin position="31"/>
        <end position="55"/>
    </location>
</feature>
<keyword evidence="3 7" id="KW-0812">Transmembrane</keyword>